<reference evidence="3" key="1">
    <citation type="submission" date="2020-05" db="EMBL/GenBank/DDBJ databases">
        <authorList>
            <person name="Chiriac C."/>
            <person name="Salcher M."/>
            <person name="Ghai R."/>
            <person name="Kavagutti S V."/>
        </authorList>
    </citation>
    <scope>NUCLEOTIDE SEQUENCE</scope>
</reference>
<dbReference type="PANTHER" id="PTHR10357">
    <property type="entry name" value="ALPHA-AMYLASE FAMILY MEMBER"/>
    <property type="match status" value="1"/>
</dbReference>
<evidence type="ECO:0000256" key="1">
    <source>
        <dbReference type="ARBA" id="ARBA00008061"/>
    </source>
</evidence>
<dbReference type="SUPFAM" id="SSF51445">
    <property type="entry name" value="(Trans)glycosidases"/>
    <property type="match status" value="1"/>
</dbReference>
<dbReference type="Gene3D" id="2.60.40.1180">
    <property type="entry name" value="Golgi alpha-mannosidase II"/>
    <property type="match status" value="1"/>
</dbReference>
<dbReference type="InterPro" id="IPR006046">
    <property type="entry name" value="Alpha_amylase"/>
</dbReference>
<dbReference type="PRINTS" id="PR00110">
    <property type="entry name" value="ALPHAAMYLASE"/>
</dbReference>
<dbReference type="Gene3D" id="2.60.40.10">
    <property type="entry name" value="Immunoglobulins"/>
    <property type="match status" value="1"/>
</dbReference>
<dbReference type="Pfam" id="PF00128">
    <property type="entry name" value="Alpha-amylase"/>
    <property type="match status" value="1"/>
</dbReference>
<name>A0A6J6TDK7_9ZZZZ</name>
<gene>
    <name evidence="3" type="ORF">UFOPK2816_00487</name>
</gene>
<dbReference type="InterPro" id="IPR017853">
    <property type="entry name" value="GH"/>
</dbReference>
<dbReference type="SMART" id="SM00642">
    <property type="entry name" value="Aamy"/>
    <property type="match status" value="1"/>
</dbReference>
<dbReference type="InterPro" id="IPR013783">
    <property type="entry name" value="Ig-like_fold"/>
</dbReference>
<dbReference type="InterPro" id="IPR006047">
    <property type="entry name" value="GH13_cat_dom"/>
</dbReference>
<dbReference type="GO" id="GO:0043169">
    <property type="term" value="F:cation binding"/>
    <property type="evidence" value="ECO:0007669"/>
    <property type="project" value="InterPro"/>
</dbReference>
<dbReference type="GO" id="GO:0005975">
    <property type="term" value="P:carbohydrate metabolic process"/>
    <property type="evidence" value="ECO:0007669"/>
    <property type="project" value="InterPro"/>
</dbReference>
<feature type="domain" description="Glycosyl hydrolase family 13 catalytic" evidence="2">
    <location>
        <begin position="43"/>
        <end position="462"/>
    </location>
</feature>
<dbReference type="PANTHER" id="PTHR10357:SF209">
    <property type="entry name" value="PERIPLASMIC ALPHA-AMYLASE"/>
    <property type="match status" value="1"/>
</dbReference>
<accession>A0A6J6TDK7</accession>
<proteinExistence type="inferred from homology"/>
<evidence type="ECO:0000259" key="2">
    <source>
        <dbReference type="SMART" id="SM00642"/>
    </source>
</evidence>
<evidence type="ECO:0000313" key="3">
    <source>
        <dbReference type="EMBL" id="CAB4744339.1"/>
    </source>
</evidence>
<protein>
    <submittedName>
        <fullName evidence="3">Unannotated protein</fullName>
    </submittedName>
</protein>
<dbReference type="EMBL" id="CAEZZB010000044">
    <property type="protein sequence ID" value="CAB4744339.1"/>
    <property type="molecule type" value="Genomic_DNA"/>
</dbReference>
<dbReference type="Gene3D" id="3.20.20.80">
    <property type="entry name" value="Glycosidases"/>
    <property type="match status" value="1"/>
</dbReference>
<sequence>MMKRKSALAFLTTLFLAATSFSFAATSPTANIHVGLVNDLIYFVMPDRYKDGSSANNKLAGFDPAETAFYHGGDLKGLTGTCAPGDDGLARIKAMGFTAVWVTPLVRQSTPTVVSAGYHGYWGVDFLNVDPHLGTNADLIAFSACAKKLKLKLILDIVTNHTADIIQYNGTEAYIPSNWTKIKTPTWLNDLSNYHNVGDTGKCWGDGDCTTLGDFYGLDDLATEKPVVYNGWADVYGQWIEKYGFAGFRVDTAKHVDTEFFKNWQPLILQKAKSAGIPNFTLFGEVTNPTAFGLMTFVRENRIQTVLDFPFQTNATGFASGINDATSLNTFFLTDDYYTSPTSSASNLVTFLGNHDMGRVGFLLNSMKIQTPSELLARDELAHALMYFSRGIPTVYYGDEVGMTGSNNGDDQMARQDMFATKIPDWKSELRIGGKPVGNGNSFALTKSNPLVKYLTQLAKLRAAHPALANATMQTRLAKGSVYAISKKDSSENREYVVAFNNGSKPTSIEVNTATSTGGWTSILGKTAYKTTGSKLKFIVPALSTIVFRANKVIDSVKTTSGKISARVDDMTGYYQASASVTSRDLLSVEFFARTSTSSSWTSLGTDTNAPYSVFINPQEILGESIEIKARATNSKGEALELPTTQFTIPAP</sequence>
<dbReference type="AlphaFoldDB" id="A0A6J6TDK7"/>
<comment type="similarity">
    <text evidence="1">Belongs to the glycosyl hydrolase 13 family.</text>
</comment>
<dbReference type="GO" id="GO:0004556">
    <property type="term" value="F:alpha-amylase activity"/>
    <property type="evidence" value="ECO:0007669"/>
    <property type="project" value="InterPro"/>
</dbReference>
<organism evidence="3">
    <name type="scientific">freshwater metagenome</name>
    <dbReference type="NCBI Taxonomy" id="449393"/>
    <lineage>
        <taxon>unclassified sequences</taxon>
        <taxon>metagenomes</taxon>
        <taxon>ecological metagenomes</taxon>
    </lineage>
</organism>
<dbReference type="InterPro" id="IPR013780">
    <property type="entry name" value="Glyco_hydro_b"/>
</dbReference>